<reference evidence="9" key="1">
    <citation type="journal article" date="2021" name="PeerJ">
        <title>Extensive microbial diversity within the chicken gut microbiome revealed by metagenomics and culture.</title>
        <authorList>
            <person name="Gilroy R."/>
            <person name="Ravi A."/>
            <person name="Getino M."/>
            <person name="Pursley I."/>
            <person name="Horton D.L."/>
            <person name="Alikhan N.F."/>
            <person name="Baker D."/>
            <person name="Gharbi K."/>
            <person name="Hall N."/>
            <person name="Watson M."/>
            <person name="Adriaenssens E.M."/>
            <person name="Foster-Nyarko E."/>
            <person name="Jarju S."/>
            <person name="Secka A."/>
            <person name="Antonio M."/>
            <person name="Oren A."/>
            <person name="Chaudhuri R.R."/>
            <person name="La Ragione R."/>
            <person name="Hildebrand F."/>
            <person name="Pallen M.J."/>
        </authorList>
    </citation>
    <scope>NUCLEOTIDE SEQUENCE</scope>
    <source>
        <strain evidence="9">ChiSjej1B19-8411</strain>
    </source>
</reference>
<dbReference type="Proteomes" id="UP000886817">
    <property type="component" value="Unassembled WGS sequence"/>
</dbReference>
<keyword evidence="5" id="KW-0479">Metal-binding</keyword>
<dbReference type="AlphaFoldDB" id="A0A9D2B4U5"/>
<evidence type="ECO:0000256" key="2">
    <source>
        <dbReference type="ARBA" id="ARBA00001936"/>
    </source>
</evidence>
<dbReference type="InterPro" id="IPR052433">
    <property type="entry name" value="X-Pro_dipept-like"/>
</dbReference>
<dbReference type="SUPFAM" id="SSF55920">
    <property type="entry name" value="Creatinase/aminopeptidase"/>
    <property type="match status" value="1"/>
</dbReference>
<feature type="domain" description="Aminopeptidase P N-terminal" evidence="8">
    <location>
        <begin position="1"/>
        <end position="135"/>
    </location>
</feature>
<dbReference type="PANTHER" id="PTHR43226:SF4">
    <property type="entry name" value="XAA-PRO AMINOPEPTIDASE 3"/>
    <property type="match status" value="1"/>
</dbReference>
<dbReference type="EMBL" id="DXEX01000270">
    <property type="protein sequence ID" value="HIX60551.1"/>
    <property type="molecule type" value="Genomic_DNA"/>
</dbReference>
<evidence type="ECO:0000259" key="8">
    <source>
        <dbReference type="SMART" id="SM01011"/>
    </source>
</evidence>
<dbReference type="Pfam" id="PF05195">
    <property type="entry name" value="AMP_N"/>
    <property type="match status" value="1"/>
</dbReference>
<dbReference type="GO" id="GO:0070006">
    <property type="term" value="F:metalloaminopeptidase activity"/>
    <property type="evidence" value="ECO:0007669"/>
    <property type="project" value="InterPro"/>
</dbReference>
<keyword evidence="9" id="KW-0645">Protease</keyword>
<dbReference type="GO" id="GO:0030145">
    <property type="term" value="F:manganese ion binding"/>
    <property type="evidence" value="ECO:0007669"/>
    <property type="project" value="InterPro"/>
</dbReference>
<dbReference type="SMART" id="SM01011">
    <property type="entry name" value="AMP_N"/>
    <property type="match status" value="1"/>
</dbReference>
<evidence type="ECO:0000313" key="10">
    <source>
        <dbReference type="Proteomes" id="UP000886817"/>
    </source>
</evidence>
<dbReference type="PANTHER" id="PTHR43226">
    <property type="entry name" value="XAA-PRO AMINOPEPTIDASE 3"/>
    <property type="match status" value="1"/>
</dbReference>
<evidence type="ECO:0000256" key="3">
    <source>
        <dbReference type="ARBA" id="ARBA00008766"/>
    </source>
</evidence>
<dbReference type="InterPro" id="IPR000994">
    <property type="entry name" value="Pept_M24"/>
</dbReference>
<keyword evidence="7" id="KW-0464">Manganese</keyword>
<evidence type="ECO:0000256" key="1">
    <source>
        <dbReference type="ARBA" id="ARBA00001424"/>
    </source>
</evidence>
<comment type="caution">
    <text evidence="9">The sequence shown here is derived from an EMBL/GenBank/DDBJ whole genome shotgun (WGS) entry which is preliminary data.</text>
</comment>
<keyword evidence="9" id="KW-0031">Aminopeptidase</keyword>
<gene>
    <name evidence="9" type="ORF">IAA45_12695</name>
</gene>
<dbReference type="InterPro" id="IPR007865">
    <property type="entry name" value="Aminopep_P_N"/>
</dbReference>
<dbReference type="InterPro" id="IPR036005">
    <property type="entry name" value="Creatinase/aminopeptidase-like"/>
</dbReference>
<proteinExistence type="inferred from homology"/>
<dbReference type="CDD" id="cd01087">
    <property type="entry name" value="Prolidase"/>
    <property type="match status" value="1"/>
</dbReference>
<dbReference type="Gene3D" id="3.90.230.10">
    <property type="entry name" value="Creatinase/methionine aminopeptidase superfamily"/>
    <property type="match status" value="1"/>
</dbReference>
<dbReference type="SUPFAM" id="SSF53092">
    <property type="entry name" value="Creatinase/prolidase N-terminal domain"/>
    <property type="match status" value="1"/>
</dbReference>
<keyword evidence="6" id="KW-0378">Hydrolase</keyword>
<accession>A0A9D2B4U5</accession>
<evidence type="ECO:0000256" key="6">
    <source>
        <dbReference type="ARBA" id="ARBA00022801"/>
    </source>
</evidence>
<name>A0A9D2B4U5_9FIRM</name>
<dbReference type="Pfam" id="PF00557">
    <property type="entry name" value="Peptidase_M24"/>
    <property type="match status" value="1"/>
</dbReference>
<sequence>MISKEFHASRRALYQNLLENNSMAFVFAGESKEDRGDQMHPFTPYANFYYLTGFDQPKAVLMTVKTGGKVTETLFIDHPDAMRARWEGVSYDRESVQQSTGIEHVEYLERFEEKLPMAGRSKYIEHLYVDIATWEQGFGRNPAQEFASKMMSCFPYLQMHNTFSQLALMRQVKDREEIELHREACRITTEGVRNILTHLHPDMYEYEIEAHFDYTLKANHARHAFGTIAASGPNACVLHYMKNDRKMQDGDMILFDLGAEYGYYASDVSRTFPVNGHFTPQQKDLYNVVLKGLEAAIARTRPGQPKNELQEISKAVMAQELIRLGMIREPEEIMKYYFHSSGHYIGLYTHDVGNDEAILEPDMMFTLEPGLYFEELGIGIRIEDTILITEDGCDVLTAGIPKTVEEIEAFMAAHK</sequence>
<comment type="similarity">
    <text evidence="3">Belongs to the peptidase M24B family.</text>
</comment>
<dbReference type="GO" id="GO:0006508">
    <property type="term" value="P:proteolysis"/>
    <property type="evidence" value="ECO:0007669"/>
    <property type="project" value="TreeGrafter"/>
</dbReference>
<dbReference type="GO" id="GO:0005829">
    <property type="term" value="C:cytosol"/>
    <property type="evidence" value="ECO:0007669"/>
    <property type="project" value="TreeGrafter"/>
</dbReference>
<reference evidence="9" key="2">
    <citation type="submission" date="2021-04" db="EMBL/GenBank/DDBJ databases">
        <authorList>
            <person name="Gilroy R."/>
        </authorList>
    </citation>
    <scope>NUCLEOTIDE SEQUENCE</scope>
    <source>
        <strain evidence="9">ChiSjej1B19-8411</strain>
    </source>
</reference>
<evidence type="ECO:0000256" key="5">
    <source>
        <dbReference type="ARBA" id="ARBA00022723"/>
    </source>
</evidence>
<dbReference type="InterPro" id="IPR029149">
    <property type="entry name" value="Creatin/AminoP/Spt16_N"/>
</dbReference>
<comment type="catalytic activity">
    <reaction evidence="1">
        <text>Release of any N-terminal amino acid, including proline, that is linked to proline, even from a dipeptide or tripeptide.</text>
        <dbReference type="EC" id="3.4.11.9"/>
    </reaction>
</comment>
<organism evidence="9 10">
    <name type="scientific">Candidatus Blautia gallistercoris</name>
    <dbReference type="NCBI Taxonomy" id="2838490"/>
    <lineage>
        <taxon>Bacteria</taxon>
        <taxon>Bacillati</taxon>
        <taxon>Bacillota</taxon>
        <taxon>Clostridia</taxon>
        <taxon>Lachnospirales</taxon>
        <taxon>Lachnospiraceae</taxon>
        <taxon>Blautia</taxon>
    </lineage>
</organism>
<evidence type="ECO:0000256" key="7">
    <source>
        <dbReference type="ARBA" id="ARBA00023211"/>
    </source>
</evidence>
<comment type="cofactor">
    <cofactor evidence="2">
        <name>Mn(2+)</name>
        <dbReference type="ChEBI" id="CHEBI:29035"/>
    </cofactor>
</comment>
<evidence type="ECO:0000256" key="4">
    <source>
        <dbReference type="ARBA" id="ARBA00012574"/>
    </source>
</evidence>
<protein>
    <recommendedName>
        <fullName evidence="4">Xaa-Pro aminopeptidase</fullName>
        <ecNumber evidence="4">3.4.11.9</ecNumber>
    </recommendedName>
</protein>
<evidence type="ECO:0000313" key="9">
    <source>
        <dbReference type="EMBL" id="HIX60551.1"/>
    </source>
</evidence>
<dbReference type="EC" id="3.4.11.9" evidence="4"/>
<dbReference type="Gene3D" id="3.40.350.10">
    <property type="entry name" value="Creatinase/prolidase N-terminal domain"/>
    <property type="match status" value="1"/>
</dbReference>